<comment type="cofactor">
    <cofactor evidence="1">
        <name>Zn(2+)</name>
        <dbReference type="ChEBI" id="CHEBI:29105"/>
    </cofactor>
</comment>
<dbReference type="PANTHER" id="PTHR12993:SF30">
    <property type="entry name" value="N-ACETYL-ALPHA-D-GLUCOSAMINYL L-MALATE DEACETYLASE 1"/>
    <property type="match status" value="1"/>
</dbReference>
<gene>
    <name evidence="2" type="ORF">AV649_05215</name>
</gene>
<dbReference type="RefSeq" id="WP_063191634.1">
    <property type="nucleotide sequence ID" value="NZ_LQQY01000034.1"/>
</dbReference>
<sequence>MGVNEQAVDILAFGAHADDVEIGMGGTIAKYAEKGKRIVICDLTHAELSSNGTVELRLEEARKAADILGASERITLDIPDRGIYINENHLKKVVEVIRTYRPNVIFAPYEKDRHPDHGNASRLITEAYFSSGIRKFHRELDAHKPQHLYYYMINGFHRPDFMVNIEGYMDKKVDSLRAYTSQFIQASGVATPLTKGYIESVEARETMMGKEVGSLHAEGFFTHTPITLHHDLLGE</sequence>
<evidence type="ECO:0000256" key="1">
    <source>
        <dbReference type="ARBA" id="ARBA00001947"/>
    </source>
</evidence>
<dbReference type="Proteomes" id="UP000076510">
    <property type="component" value="Unassembled WGS sequence"/>
</dbReference>
<dbReference type="InterPro" id="IPR003737">
    <property type="entry name" value="GlcNAc_PI_deacetylase-related"/>
</dbReference>
<dbReference type="SUPFAM" id="SSF102588">
    <property type="entry name" value="LmbE-like"/>
    <property type="match status" value="1"/>
</dbReference>
<comment type="caution">
    <text evidence="2">The sequence shown here is derived from an EMBL/GenBank/DDBJ whole genome shotgun (WGS) entry which is preliminary data.</text>
</comment>
<dbReference type="GO" id="GO:0019213">
    <property type="term" value="F:deacetylase activity"/>
    <property type="evidence" value="ECO:0007669"/>
    <property type="project" value="InterPro"/>
</dbReference>
<dbReference type="Gene3D" id="3.40.50.10320">
    <property type="entry name" value="LmbE-like"/>
    <property type="match status" value="1"/>
</dbReference>
<organism evidence="2 3">
    <name type="scientific">Rossellomorea marisflavi</name>
    <dbReference type="NCBI Taxonomy" id="189381"/>
    <lineage>
        <taxon>Bacteria</taxon>
        <taxon>Bacillati</taxon>
        <taxon>Bacillota</taxon>
        <taxon>Bacilli</taxon>
        <taxon>Bacillales</taxon>
        <taxon>Bacillaceae</taxon>
        <taxon>Rossellomorea</taxon>
    </lineage>
</organism>
<dbReference type="Pfam" id="PF02585">
    <property type="entry name" value="PIG-L"/>
    <property type="match status" value="1"/>
</dbReference>
<dbReference type="OrthoDB" id="9778719at2"/>
<dbReference type="AlphaFoldDB" id="A0A165J7T4"/>
<dbReference type="NCBIfam" id="TIGR04001">
    <property type="entry name" value="thiol_BshB1"/>
    <property type="match status" value="1"/>
</dbReference>
<proteinExistence type="predicted"/>
<dbReference type="EMBL" id="LQQY01000034">
    <property type="protein sequence ID" value="KZE45578.1"/>
    <property type="molecule type" value="Genomic_DNA"/>
</dbReference>
<dbReference type="GO" id="GO:0071793">
    <property type="term" value="P:bacillithiol biosynthetic process"/>
    <property type="evidence" value="ECO:0007669"/>
    <property type="project" value="InterPro"/>
</dbReference>
<accession>A0A165J7T4</accession>
<dbReference type="GO" id="GO:0016811">
    <property type="term" value="F:hydrolase activity, acting on carbon-nitrogen (but not peptide) bonds, in linear amides"/>
    <property type="evidence" value="ECO:0007669"/>
    <property type="project" value="TreeGrafter"/>
</dbReference>
<protein>
    <submittedName>
        <fullName evidence="2">Bacillithiol biosynthesis deacetylase BshB1</fullName>
    </submittedName>
</protein>
<name>A0A165J7T4_9BACI</name>
<reference evidence="3" key="1">
    <citation type="submission" date="2016-01" db="EMBL/GenBank/DDBJ databases">
        <title>Whole genome sequencing of Bhargavaea cecembensis T14.</title>
        <authorList>
            <person name="Hong K.W."/>
        </authorList>
    </citation>
    <scope>NUCLEOTIDE SEQUENCE [LARGE SCALE GENOMIC DNA]</scope>
    <source>
        <strain evidence="3">M19</strain>
    </source>
</reference>
<evidence type="ECO:0000313" key="2">
    <source>
        <dbReference type="EMBL" id="KZE45578.1"/>
    </source>
</evidence>
<dbReference type="InterPro" id="IPR024078">
    <property type="entry name" value="LmbE-like_dom_sf"/>
</dbReference>
<evidence type="ECO:0000313" key="3">
    <source>
        <dbReference type="Proteomes" id="UP000076510"/>
    </source>
</evidence>
<dbReference type="PANTHER" id="PTHR12993">
    <property type="entry name" value="N-ACETYLGLUCOSAMINYL-PHOSPHATIDYLINOSITOL DE-N-ACETYLASE-RELATED"/>
    <property type="match status" value="1"/>
</dbReference>
<dbReference type="InterPro" id="IPR023842">
    <property type="entry name" value="Bacillithiol_biosynth_BshB1"/>
</dbReference>